<feature type="compositionally biased region" description="Polar residues" evidence="1">
    <location>
        <begin position="36"/>
        <end position="46"/>
    </location>
</feature>
<dbReference type="AlphaFoldDB" id="M4B8D1"/>
<evidence type="ECO:0000313" key="3">
    <source>
        <dbReference type="Proteomes" id="UP000011713"/>
    </source>
</evidence>
<evidence type="ECO:0000256" key="1">
    <source>
        <dbReference type="SAM" id="MobiDB-lite"/>
    </source>
</evidence>
<dbReference type="InParanoid" id="M4B8D1"/>
<keyword evidence="3" id="KW-1185">Reference proteome</keyword>
<dbReference type="EMBL" id="JH597957">
    <property type="status" value="NOT_ANNOTATED_CDS"/>
    <property type="molecule type" value="Genomic_DNA"/>
</dbReference>
<accession>M4B8D1</accession>
<name>M4B8D1_HYAAE</name>
<dbReference type="Proteomes" id="UP000011713">
    <property type="component" value="Unassembled WGS sequence"/>
</dbReference>
<dbReference type="EnsemblProtists" id="HpaT802536">
    <property type="protein sequence ID" value="HpaP802536"/>
    <property type="gene ID" value="HpaG802536"/>
</dbReference>
<sequence length="62" mass="7014">MQLDPLPEMVLVIIFMESLPGAYGPQSRQDGKRSRASSCRTASKHSTMFHGMPGYFRPDSRR</sequence>
<proteinExistence type="predicted"/>
<evidence type="ECO:0000313" key="2">
    <source>
        <dbReference type="EnsemblProtists" id="HpaP802536"/>
    </source>
</evidence>
<dbReference type="VEuPathDB" id="FungiDB:HpaG802536"/>
<reference evidence="3" key="1">
    <citation type="journal article" date="2010" name="Science">
        <title>Signatures of adaptation to obligate biotrophy in the Hyaloperonospora arabidopsidis genome.</title>
        <authorList>
            <person name="Baxter L."/>
            <person name="Tripathy S."/>
            <person name="Ishaque N."/>
            <person name="Boot N."/>
            <person name="Cabral A."/>
            <person name="Kemen E."/>
            <person name="Thines M."/>
            <person name="Ah-Fong A."/>
            <person name="Anderson R."/>
            <person name="Badejoko W."/>
            <person name="Bittner-Eddy P."/>
            <person name="Boore J.L."/>
            <person name="Chibucos M.C."/>
            <person name="Coates M."/>
            <person name="Dehal P."/>
            <person name="Delehaunty K."/>
            <person name="Dong S."/>
            <person name="Downton P."/>
            <person name="Dumas B."/>
            <person name="Fabro G."/>
            <person name="Fronick C."/>
            <person name="Fuerstenberg S.I."/>
            <person name="Fulton L."/>
            <person name="Gaulin E."/>
            <person name="Govers F."/>
            <person name="Hughes L."/>
            <person name="Humphray S."/>
            <person name="Jiang R.H."/>
            <person name="Judelson H."/>
            <person name="Kamoun S."/>
            <person name="Kyung K."/>
            <person name="Meijer H."/>
            <person name="Minx P."/>
            <person name="Morris P."/>
            <person name="Nelson J."/>
            <person name="Phuntumart V."/>
            <person name="Qutob D."/>
            <person name="Rehmany A."/>
            <person name="Rougon-Cardoso A."/>
            <person name="Ryden P."/>
            <person name="Torto-Alalibo T."/>
            <person name="Studholme D."/>
            <person name="Wang Y."/>
            <person name="Win J."/>
            <person name="Wood J."/>
            <person name="Clifton S.W."/>
            <person name="Rogers J."/>
            <person name="Van den Ackerveken G."/>
            <person name="Jones J.D."/>
            <person name="McDowell J.M."/>
            <person name="Beynon J."/>
            <person name="Tyler B.M."/>
        </authorList>
    </citation>
    <scope>NUCLEOTIDE SEQUENCE [LARGE SCALE GENOMIC DNA]</scope>
    <source>
        <strain evidence="3">Emoy2</strain>
    </source>
</reference>
<dbReference type="HOGENOM" id="CLU_2908829_0_0_1"/>
<feature type="region of interest" description="Disordered" evidence="1">
    <location>
        <begin position="21"/>
        <end position="62"/>
    </location>
</feature>
<organism evidence="2 3">
    <name type="scientific">Hyaloperonospora arabidopsidis (strain Emoy2)</name>
    <name type="common">Downy mildew agent</name>
    <name type="synonym">Peronospora arabidopsidis</name>
    <dbReference type="NCBI Taxonomy" id="559515"/>
    <lineage>
        <taxon>Eukaryota</taxon>
        <taxon>Sar</taxon>
        <taxon>Stramenopiles</taxon>
        <taxon>Oomycota</taxon>
        <taxon>Peronosporomycetes</taxon>
        <taxon>Peronosporales</taxon>
        <taxon>Peronosporaceae</taxon>
        <taxon>Hyaloperonospora</taxon>
    </lineage>
</organism>
<reference evidence="2" key="2">
    <citation type="submission" date="2015-06" db="UniProtKB">
        <authorList>
            <consortium name="EnsemblProtists"/>
        </authorList>
    </citation>
    <scope>IDENTIFICATION</scope>
    <source>
        <strain evidence="2">Emoy2</strain>
    </source>
</reference>
<protein>
    <submittedName>
        <fullName evidence="2">Uncharacterized protein</fullName>
    </submittedName>
</protein>